<name>A0A0G4GA75_9ALVE</name>
<gene>
    <name evidence="1" type="ORF">Cvel_20969</name>
</gene>
<organism evidence="1">
    <name type="scientific">Chromera velia CCMP2878</name>
    <dbReference type="NCBI Taxonomy" id="1169474"/>
    <lineage>
        <taxon>Eukaryota</taxon>
        <taxon>Sar</taxon>
        <taxon>Alveolata</taxon>
        <taxon>Colpodellida</taxon>
        <taxon>Chromeraceae</taxon>
        <taxon>Chromera</taxon>
    </lineage>
</organism>
<evidence type="ECO:0000313" key="1">
    <source>
        <dbReference type="EMBL" id="CEM25853.1"/>
    </source>
</evidence>
<accession>A0A0G4GA75</accession>
<protein>
    <submittedName>
        <fullName evidence="1">Uncharacterized protein</fullName>
    </submittedName>
</protein>
<sequence length="383" mass="42665">MFRNIQEILHDPPAPLQLSPLTHTSERSRCALISQDFCSMPAQKSRDRGRLRAVHPDRGSDEERGEEILERAKTLCRESGNEVKASAVTVDSVLAGVPLPKAAGSCFVVDLEGCICDSLPLKELSDASVLLVLGLDTVLQYERERRGEKVIEGVWACLDKVPSKNAYRLSSEKLETRIPQMEDPLYQMTSLILKEASTPPLINLHSFLVTPFCLLNTVLERAEGSGGVVLWETEIEAEERKFLYFLERGREFFQRAKTLCRELGNEVKASVLDSVLAGVPLPKAAGSCFVVDLEGCICDSLPLKELSDASVPLVQGFDIVLQYEREMRGEKVTEEYVTRICGGLPLLRKQLQMVKDEGVCIILYSNSNSLPQNRADDQRSRPK</sequence>
<proteinExistence type="predicted"/>
<dbReference type="VEuPathDB" id="CryptoDB:Cvel_20969"/>
<dbReference type="EMBL" id="CDMZ01001024">
    <property type="protein sequence ID" value="CEM25853.1"/>
    <property type="molecule type" value="Genomic_DNA"/>
</dbReference>
<reference evidence="1" key="1">
    <citation type="submission" date="2014-11" db="EMBL/GenBank/DDBJ databases">
        <authorList>
            <person name="Otto D Thomas"/>
            <person name="Naeem Raeece"/>
        </authorList>
    </citation>
    <scope>NUCLEOTIDE SEQUENCE</scope>
</reference>
<dbReference type="AlphaFoldDB" id="A0A0G4GA75"/>